<dbReference type="InterPro" id="IPR032675">
    <property type="entry name" value="LRR_dom_sf"/>
</dbReference>
<feature type="compositionally biased region" description="Polar residues" evidence="1">
    <location>
        <begin position="453"/>
        <end position="471"/>
    </location>
</feature>
<gene>
    <name evidence="2" type="ORF">ASPZODRAFT_1402536</name>
</gene>
<evidence type="ECO:0000313" key="3">
    <source>
        <dbReference type="Proteomes" id="UP000184188"/>
    </source>
</evidence>
<reference evidence="3" key="1">
    <citation type="journal article" date="2017" name="Genome Biol.">
        <title>Comparative genomics reveals high biological diversity and specific adaptations in the industrially and medically important fungal genus Aspergillus.</title>
        <authorList>
            <person name="de Vries R.P."/>
            <person name="Riley R."/>
            <person name="Wiebenga A."/>
            <person name="Aguilar-Osorio G."/>
            <person name="Amillis S."/>
            <person name="Uchima C.A."/>
            <person name="Anderluh G."/>
            <person name="Asadollahi M."/>
            <person name="Askin M."/>
            <person name="Barry K."/>
            <person name="Battaglia E."/>
            <person name="Bayram O."/>
            <person name="Benocci T."/>
            <person name="Braus-Stromeyer S.A."/>
            <person name="Caldana C."/>
            <person name="Canovas D."/>
            <person name="Cerqueira G.C."/>
            <person name="Chen F."/>
            <person name="Chen W."/>
            <person name="Choi C."/>
            <person name="Clum A."/>
            <person name="Dos Santos R.A."/>
            <person name="Damasio A.R."/>
            <person name="Diallinas G."/>
            <person name="Emri T."/>
            <person name="Fekete E."/>
            <person name="Flipphi M."/>
            <person name="Freyberg S."/>
            <person name="Gallo A."/>
            <person name="Gournas C."/>
            <person name="Habgood R."/>
            <person name="Hainaut M."/>
            <person name="Harispe M.L."/>
            <person name="Henrissat B."/>
            <person name="Hilden K.S."/>
            <person name="Hope R."/>
            <person name="Hossain A."/>
            <person name="Karabika E."/>
            <person name="Karaffa L."/>
            <person name="Karanyi Z."/>
            <person name="Krasevec N."/>
            <person name="Kuo A."/>
            <person name="Kusch H."/>
            <person name="LaButti K."/>
            <person name="Lagendijk E.L."/>
            <person name="Lapidus A."/>
            <person name="Levasseur A."/>
            <person name="Lindquist E."/>
            <person name="Lipzen A."/>
            <person name="Logrieco A.F."/>
            <person name="MacCabe A."/>
            <person name="Maekelae M.R."/>
            <person name="Malavazi I."/>
            <person name="Melin P."/>
            <person name="Meyer V."/>
            <person name="Mielnichuk N."/>
            <person name="Miskei M."/>
            <person name="Molnar A.P."/>
            <person name="Mule G."/>
            <person name="Ngan C.Y."/>
            <person name="Orejas M."/>
            <person name="Orosz E."/>
            <person name="Ouedraogo J.P."/>
            <person name="Overkamp K.M."/>
            <person name="Park H.-S."/>
            <person name="Perrone G."/>
            <person name="Piumi F."/>
            <person name="Punt P.J."/>
            <person name="Ram A.F."/>
            <person name="Ramon A."/>
            <person name="Rauscher S."/>
            <person name="Record E."/>
            <person name="Riano-Pachon D.M."/>
            <person name="Robert V."/>
            <person name="Roehrig J."/>
            <person name="Ruller R."/>
            <person name="Salamov A."/>
            <person name="Salih N.S."/>
            <person name="Samson R.A."/>
            <person name="Sandor E."/>
            <person name="Sanguinetti M."/>
            <person name="Schuetze T."/>
            <person name="Sepcic K."/>
            <person name="Shelest E."/>
            <person name="Sherlock G."/>
            <person name="Sophianopoulou V."/>
            <person name="Squina F.M."/>
            <person name="Sun H."/>
            <person name="Susca A."/>
            <person name="Todd R.B."/>
            <person name="Tsang A."/>
            <person name="Unkles S.E."/>
            <person name="van de Wiele N."/>
            <person name="van Rossen-Uffink D."/>
            <person name="Oliveira J.V."/>
            <person name="Vesth T.C."/>
            <person name="Visser J."/>
            <person name="Yu J.-H."/>
            <person name="Zhou M."/>
            <person name="Andersen M.R."/>
            <person name="Archer D.B."/>
            <person name="Baker S.E."/>
            <person name="Benoit I."/>
            <person name="Brakhage A.A."/>
            <person name="Braus G.H."/>
            <person name="Fischer R."/>
            <person name="Frisvad J.C."/>
            <person name="Goldman G.H."/>
            <person name="Houbraken J."/>
            <person name="Oakley B."/>
            <person name="Pocsi I."/>
            <person name="Scazzocchio C."/>
            <person name="Seiboth B."/>
            <person name="vanKuyk P.A."/>
            <person name="Wortman J."/>
            <person name="Dyer P.S."/>
            <person name="Grigoriev I.V."/>
        </authorList>
    </citation>
    <scope>NUCLEOTIDE SEQUENCE [LARGE SCALE GENOMIC DNA]</scope>
    <source>
        <strain evidence="3">CBS 506.65</strain>
    </source>
</reference>
<name>A0A1L9SPU8_9EURO</name>
<evidence type="ECO:0000313" key="2">
    <source>
        <dbReference type="EMBL" id="OJJ49131.1"/>
    </source>
</evidence>
<evidence type="ECO:0008006" key="4">
    <source>
        <dbReference type="Google" id="ProtNLM"/>
    </source>
</evidence>
<dbReference type="Proteomes" id="UP000184188">
    <property type="component" value="Unassembled WGS sequence"/>
</dbReference>
<dbReference type="EMBL" id="KV878338">
    <property type="protein sequence ID" value="OJJ49131.1"/>
    <property type="molecule type" value="Genomic_DNA"/>
</dbReference>
<feature type="region of interest" description="Disordered" evidence="1">
    <location>
        <begin position="350"/>
        <end position="386"/>
    </location>
</feature>
<accession>A0A1L9SPU8</accession>
<protein>
    <recommendedName>
        <fullName evidence="4">Leucine rich repeat protein</fullName>
    </recommendedName>
</protein>
<feature type="compositionally biased region" description="Acidic residues" evidence="1">
    <location>
        <begin position="356"/>
        <end position="366"/>
    </location>
</feature>
<sequence length="652" mass="72335">MGKLNYSARKIEGVKAGQVLSKDLRKRITPGVASRAAARDPSLEIDMTGRELTDEGFQQFINDLLECLYYRDEEHPEGAAKLTELHLPFNRLSIASVALLAEVIVLCAGDLRELDLSNNRIEVASETDKRVWQAFLESFKECYMLKKIDLGHNPLGLAGVEILARVYMQSDLDFVTEDDVVEESVVLRENAVQQAYEASPVDDLAGKMATLSLKAAGKENIPPEKATPSRTKGSVGRKTPRQASRTQSVAPIGKAAASQDEMKRYASMRGLRSVPYIILSGIPLTSGGVVHLTSMVRMHRAPEQLLGFLPGGKTVSLPNTSSERCRGGIIWWPNPDLSQHAQKLLSVTETLRDPQSDGEETDEESGYDSTSATTPHKADDPLAQRSLQKKRDLEYLRLNKRIRIDALKTDGVHSAEIWNTALKMMVVSRALLLEDRHRPGEAQPAGNDENGTKLESNTQKDQQIQQETDVQLQPVPDESVNASQEVKEKKVADVPGSMPHAFMTIPNHYSLNSIFRPGWSAFDTHFPALGAPQTRETSVTPSPAAASKEKPKKAEKVEKPSPSHAPIPRTGKIQVPQKKHWRSGLPVELWRRIIADALGADGVLDHEQQMNIVLYAADWNAIAYELTIKGFEEHQQIWKFLDTVNCFAYRPN</sequence>
<feature type="compositionally biased region" description="Basic and acidic residues" evidence="1">
    <location>
        <begin position="547"/>
        <end position="561"/>
    </location>
</feature>
<organism evidence="2 3">
    <name type="scientific">Penicilliopsis zonata CBS 506.65</name>
    <dbReference type="NCBI Taxonomy" id="1073090"/>
    <lineage>
        <taxon>Eukaryota</taxon>
        <taxon>Fungi</taxon>
        <taxon>Dikarya</taxon>
        <taxon>Ascomycota</taxon>
        <taxon>Pezizomycotina</taxon>
        <taxon>Eurotiomycetes</taxon>
        <taxon>Eurotiomycetidae</taxon>
        <taxon>Eurotiales</taxon>
        <taxon>Aspergillaceae</taxon>
        <taxon>Penicilliopsis</taxon>
    </lineage>
</organism>
<dbReference type="AlphaFoldDB" id="A0A1L9SPU8"/>
<feature type="region of interest" description="Disordered" evidence="1">
    <location>
        <begin position="215"/>
        <end position="255"/>
    </location>
</feature>
<feature type="region of interest" description="Disordered" evidence="1">
    <location>
        <begin position="532"/>
        <end position="578"/>
    </location>
</feature>
<evidence type="ECO:0000256" key="1">
    <source>
        <dbReference type="SAM" id="MobiDB-lite"/>
    </source>
</evidence>
<feature type="region of interest" description="Disordered" evidence="1">
    <location>
        <begin position="439"/>
        <end position="492"/>
    </location>
</feature>
<dbReference type="GeneID" id="34611110"/>
<dbReference type="SUPFAM" id="SSF52047">
    <property type="entry name" value="RNI-like"/>
    <property type="match status" value="1"/>
</dbReference>
<keyword evidence="3" id="KW-1185">Reference proteome</keyword>
<proteinExistence type="predicted"/>
<dbReference type="VEuPathDB" id="FungiDB:ASPZODRAFT_1402536"/>
<dbReference type="RefSeq" id="XP_022583641.1">
    <property type="nucleotide sequence ID" value="XM_022724645.1"/>
</dbReference>
<dbReference type="OrthoDB" id="9876299at2759"/>
<dbReference type="Gene3D" id="3.80.10.10">
    <property type="entry name" value="Ribonuclease Inhibitor"/>
    <property type="match status" value="1"/>
</dbReference>